<accession>A0A1M6L7T3</accession>
<protein>
    <recommendedName>
        <fullName evidence="3">YolD-like protein</fullName>
    </recommendedName>
</protein>
<dbReference type="Proteomes" id="UP000184185">
    <property type="component" value="Unassembled WGS sequence"/>
</dbReference>
<keyword evidence="2" id="KW-1185">Reference proteome</keyword>
<name>A0A1M6L7T3_PSEXY</name>
<evidence type="ECO:0008006" key="3">
    <source>
        <dbReference type="Google" id="ProtNLM"/>
    </source>
</evidence>
<evidence type="ECO:0000313" key="1">
    <source>
        <dbReference type="EMBL" id="SHJ67308.1"/>
    </source>
</evidence>
<reference evidence="1 2" key="1">
    <citation type="submission" date="2016-11" db="EMBL/GenBank/DDBJ databases">
        <authorList>
            <person name="Jaros S."/>
            <person name="Januszkiewicz K."/>
            <person name="Wedrychowicz H."/>
        </authorList>
    </citation>
    <scope>NUCLEOTIDE SEQUENCE [LARGE SCALE GENOMIC DNA]</scope>
    <source>
        <strain evidence="1 2">DSM 14809</strain>
    </source>
</reference>
<organism evidence="1 2">
    <name type="scientific">Pseudobutyrivibrio xylanivorans DSM 14809</name>
    <dbReference type="NCBI Taxonomy" id="1123012"/>
    <lineage>
        <taxon>Bacteria</taxon>
        <taxon>Bacillati</taxon>
        <taxon>Bacillota</taxon>
        <taxon>Clostridia</taxon>
        <taxon>Lachnospirales</taxon>
        <taxon>Lachnospiraceae</taxon>
        <taxon>Pseudobutyrivibrio</taxon>
    </lineage>
</organism>
<dbReference type="RefSeq" id="WP_200798875.1">
    <property type="nucleotide sequence ID" value="NZ_FQYQ01000039.1"/>
</dbReference>
<dbReference type="AlphaFoldDB" id="A0A1M6L7T3"/>
<sequence length="152" mass="17075">MSNKMINNKHDARIIYGDIIDMPHHISKTHPHMSLYDRAAQFAPFAALTGYEDMINEEARITDSAKILEESMKEVLSQKLNVLSDTIKNGTFPSVSITYFVSDTSKAGGKYVTVNEQIKKIDSVHQKIILMKKTGIGQINETIDFADITDIQ</sequence>
<evidence type="ECO:0000313" key="2">
    <source>
        <dbReference type="Proteomes" id="UP000184185"/>
    </source>
</evidence>
<proteinExistence type="predicted"/>
<dbReference type="EMBL" id="FQYQ01000039">
    <property type="protein sequence ID" value="SHJ67308.1"/>
    <property type="molecule type" value="Genomic_DNA"/>
</dbReference>
<gene>
    <name evidence="1" type="ORF">SAMN02745725_03042</name>
</gene>